<sequence length="295" mass="32541">MNNLIEERLNAYSIGNDVDGFILKGDVSPVKELRMAFEAGLNIDSIEKPDANSNQTDSLCASCKDEKKHGQKGCSNSSKSSSVIGNDEHPQIEQAKKSFADSGELKLYKPLIKCASFPCSVHLSMSSPHMSNENSRKAENEIADGKQPPVQKNSLYGRTFSLPSSVQLISAIRGGQERSGLGPRPKVSVKWAPDVQEPQLSSVSHTVKCPRLFHSKRKDKKYKNRGKSSHTSESSRTSKKRHSKRMYNSENIHSRLQPLAHGNSILLDAWGSRNSGLVPVKSQHMVLGSPIFDMQ</sequence>
<name>A0AA38GMH8_TAXCH</name>
<accession>A0AA38GMH8</accession>
<feature type="non-terminal residue" evidence="2">
    <location>
        <position position="295"/>
    </location>
</feature>
<evidence type="ECO:0000256" key="1">
    <source>
        <dbReference type="SAM" id="MobiDB-lite"/>
    </source>
</evidence>
<gene>
    <name evidence="2" type="ORF">KI387_006245</name>
</gene>
<dbReference type="OMA" id="CAKPITI"/>
<dbReference type="PANTHER" id="PTHR34952:SF2">
    <property type="entry name" value="OS05G0113500 PROTEIN"/>
    <property type="match status" value="1"/>
</dbReference>
<dbReference type="PANTHER" id="PTHR34952">
    <property type="entry name" value="OS05G0113500 PROTEIN"/>
    <property type="match status" value="1"/>
</dbReference>
<keyword evidence="3" id="KW-1185">Reference proteome</keyword>
<evidence type="ECO:0000313" key="3">
    <source>
        <dbReference type="Proteomes" id="UP000824469"/>
    </source>
</evidence>
<evidence type="ECO:0000313" key="2">
    <source>
        <dbReference type="EMBL" id="KAH9326067.1"/>
    </source>
</evidence>
<proteinExistence type="predicted"/>
<organism evidence="2 3">
    <name type="scientific">Taxus chinensis</name>
    <name type="common">Chinese yew</name>
    <name type="synonym">Taxus wallichiana var. chinensis</name>
    <dbReference type="NCBI Taxonomy" id="29808"/>
    <lineage>
        <taxon>Eukaryota</taxon>
        <taxon>Viridiplantae</taxon>
        <taxon>Streptophyta</taxon>
        <taxon>Embryophyta</taxon>
        <taxon>Tracheophyta</taxon>
        <taxon>Spermatophyta</taxon>
        <taxon>Pinopsida</taxon>
        <taxon>Pinidae</taxon>
        <taxon>Conifers II</taxon>
        <taxon>Cupressales</taxon>
        <taxon>Taxaceae</taxon>
        <taxon>Taxus</taxon>
    </lineage>
</organism>
<feature type="compositionally biased region" description="Basic residues" evidence="1">
    <location>
        <begin position="211"/>
        <end position="228"/>
    </location>
</feature>
<feature type="region of interest" description="Disordered" evidence="1">
    <location>
        <begin position="125"/>
        <end position="151"/>
    </location>
</feature>
<dbReference type="Proteomes" id="UP000824469">
    <property type="component" value="Unassembled WGS sequence"/>
</dbReference>
<reference evidence="2 3" key="1">
    <citation type="journal article" date="2021" name="Nat. Plants">
        <title>The Taxus genome provides insights into paclitaxel biosynthesis.</title>
        <authorList>
            <person name="Xiong X."/>
            <person name="Gou J."/>
            <person name="Liao Q."/>
            <person name="Li Y."/>
            <person name="Zhou Q."/>
            <person name="Bi G."/>
            <person name="Li C."/>
            <person name="Du R."/>
            <person name="Wang X."/>
            <person name="Sun T."/>
            <person name="Guo L."/>
            <person name="Liang H."/>
            <person name="Lu P."/>
            <person name="Wu Y."/>
            <person name="Zhang Z."/>
            <person name="Ro D.K."/>
            <person name="Shang Y."/>
            <person name="Huang S."/>
            <person name="Yan J."/>
        </authorList>
    </citation>
    <scope>NUCLEOTIDE SEQUENCE [LARGE SCALE GENOMIC DNA]</scope>
    <source>
        <strain evidence="2">Ta-2019</strain>
    </source>
</reference>
<dbReference type="EMBL" id="JAHRHJ020000002">
    <property type="protein sequence ID" value="KAH9326067.1"/>
    <property type="molecule type" value="Genomic_DNA"/>
</dbReference>
<comment type="caution">
    <text evidence="2">The sequence shown here is derived from an EMBL/GenBank/DDBJ whole genome shotgun (WGS) entry which is preliminary data.</text>
</comment>
<dbReference type="AlphaFoldDB" id="A0AA38GMH8"/>
<feature type="region of interest" description="Disordered" evidence="1">
    <location>
        <begin position="200"/>
        <end position="251"/>
    </location>
</feature>
<feature type="region of interest" description="Disordered" evidence="1">
    <location>
        <begin position="66"/>
        <end position="87"/>
    </location>
</feature>
<protein>
    <submittedName>
        <fullName evidence="2">Uncharacterized protein</fullName>
    </submittedName>
</protein>
<feature type="compositionally biased region" description="Basic and acidic residues" evidence="1">
    <location>
        <begin position="134"/>
        <end position="144"/>
    </location>
</feature>